<keyword evidence="4 6" id="KW-0378">Hydrolase</keyword>
<organism evidence="8 9">
    <name type="scientific">Pseudovirgaria hyperparasitica</name>
    <dbReference type="NCBI Taxonomy" id="470096"/>
    <lineage>
        <taxon>Eukaryota</taxon>
        <taxon>Fungi</taxon>
        <taxon>Dikarya</taxon>
        <taxon>Ascomycota</taxon>
        <taxon>Pezizomycotina</taxon>
        <taxon>Dothideomycetes</taxon>
        <taxon>Dothideomycetes incertae sedis</taxon>
        <taxon>Acrospermales</taxon>
        <taxon>Acrospermaceae</taxon>
        <taxon>Pseudovirgaria</taxon>
    </lineage>
</organism>
<evidence type="ECO:0000256" key="2">
    <source>
        <dbReference type="ARBA" id="ARBA00022645"/>
    </source>
</evidence>
<dbReference type="Gene3D" id="3.40.50.1820">
    <property type="entry name" value="alpha/beta hydrolase"/>
    <property type="match status" value="1"/>
</dbReference>
<dbReference type="InterPro" id="IPR001563">
    <property type="entry name" value="Peptidase_S10"/>
</dbReference>
<dbReference type="Proteomes" id="UP000799437">
    <property type="component" value="Unassembled WGS sequence"/>
</dbReference>
<dbReference type="InterPro" id="IPR033124">
    <property type="entry name" value="Ser_caboxypep_his_AS"/>
</dbReference>
<dbReference type="GO" id="GO:0004185">
    <property type="term" value="F:serine-type carboxypeptidase activity"/>
    <property type="evidence" value="ECO:0007669"/>
    <property type="project" value="UniProtKB-UniRule"/>
</dbReference>
<dbReference type="PROSITE" id="PS00131">
    <property type="entry name" value="CARBOXYPEPT_SER_SER"/>
    <property type="match status" value="1"/>
</dbReference>
<dbReference type="InterPro" id="IPR029058">
    <property type="entry name" value="AB_hydrolase_fold"/>
</dbReference>
<feature type="chain" id="PRO_5025704644" description="Carboxypeptidase" evidence="6">
    <location>
        <begin position="20"/>
        <end position="545"/>
    </location>
</feature>
<dbReference type="PRINTS" id="PR00724">
    <property type="entry name" value="CRBOXYPTASEC"/>
</dbReference>
<keyword evidence="6" id="KW-0732">Signal</keyword>
<evidence type="ECO:0000256" key="7">
    <source>
        <dbReference type="SAM" id="MobiDB-lite"/>
    </source>
</evidence>
<accession>A0A6A6VTE3</accession>
<comment type="similarity">
    <text evidence="1 6">Belongs to the peptidase S10 family.</text>
</comment>
<feature type="signal peptide" evidence="6">
    <location>
        <begin position="1"/>
        <end position="19"/>
    </location>
</feature>
<dbReference type="GeneID" id="54483249"/>
<keyword evidence="9" id="KW-1185">Reference proteome</keyword>
<evidence type="ECO:0000313" key="9">
    <source>
        <dbReference type="Proteomes" id="UP000799437"/>
    </source>
</evidence>
<sequence length="545" mass="60098">MLFSTRLVALAALAGFSCADQAPSSPIKQGQKYGPRVGPSAPRAAVSSHSIEQRQVQHHLNDKTAPFAVNGSALPEVDFDIGESYAGLLPVDDSKELWFWYVPTENPDASEEILIWLNGGPGCSSLDGFFKENGPVTWMSGTYRPVKNTYAWSNLTNVVWIEQPVGTGYTQGTPNATNEVDVAAQFLPFWKNFMDLFDLHGRKIYVTGESYAGMYCPYIADAMIAENNTEYFNVEGLMIYDPSIGPDAITEQVPTLAFTEFHQNVFPFNESTVSTLKNISATCGYDDFMEQGLKFPPDGPFPSSPGLYANGSFNPDCDIFDYAFSAIFEINPCFDIYQVGQLCPLLWDVLGFPYSGFYFPPGVTEPYFNRTDVKKAINAPEHANWMICTDIDVFPNGDDSPPSGDNGGPLGRVAEHTNNVIVAHGLLDMVLISNGSLLTLNNLTWNGAQGFTTPPENDFYVPYHYDASLESVSGAGIFGKWMTDRGLTYVEIELAGHMVPQFQPAAGYRNLEFLLGRISNMSEVSSFSTQPDFKQPSFESHVELR</sequence>
<dbReference type="PROSITE" id="PS51257">
    <property type="entry name" value="PROKAR_LIPOPROTEIN"/>
    <property type="match status" value="1"/>
</dbReference>
<protein>
    <recommendedName>
        <fullName evidence="6">Carboxypeptidase</fullName>
        <ecNumber evidence="6">3.4.16.-</ecNumber>
    </recommendedName>
</protein>
<keyword evidence="2 6" id="KW-0121">Carboxypeptidase</keyword>
<evidence type="ECO:0000256" key="1">
    <source>
        <dbReference type="ARBA" id="ARBA00009431"/>
    </source>
</evidence>
<dbReference type="PANTHER" id="PTHR11802">
    <property type="entry name" value="SERINE PROTEASE FAMILY S10 SERINE CARBOXYPEPTIDASE"/>
    <property type="match status" value="1"/>
</dbReference>
<keyword evidence="5" id="KW-0325">Glycoprotein</keyword>
<dbReference type="PANTHER" id="PTHR11802:SF479">
    <property type="entry name" value="CARBOXYPEPTIDASE"/>
    <property type="match status" value="1"/>
</dbReference>
<name>A0A6A6VTE3_9PEZI</name>
<evidence type="ECO:0000256" key="4">
    <source>
        <dbReference type="ARBA" id="ARBA00022801"/>
    </source>
</evidence>
<dbReference type="EMBL" id="ML996588">
    <property type="protein sequence ID" value="KAF2753024.1"/>
    <property type="molecule type" value="Genomic_DNA"/>
</dbReference>
<keyword evidence="3 6" id="KW-0645">Protease</keyword>
<evidence type="ECO:0000256" key="6">
    <source>
        <dbReference type="RuleBase" id="RU361156"/>
    </source>
</evidence>
<dbReference type="AlphaFoldDB" id="A0A6A6VTE3"/>
<dbReference type="SUPFAM" id="SSF53474">
    <property type="entry name" value="alpha/beta-Hydrolases"/>
    <property type="match status" value="1"/>
</dbReference>
<dbReference type="InterPro" id="IPR018202">
    <property type="entry name" value="Ser_caboxypep_ser_AS"/>
</dbReference>
<dbReference type="RefSeq" id="XP_033595475.1">
    <property type="nucleotide sequence ID" value="XM_033742195.1"/>
</dbReference>
<gene>
    <name evidence="8" type="ORF">EJ05DRAFT_445752</name>
</gene>
<reference evidence="8" key="1">
    <citation type="journal article" date="2020" name="Stud. Mycol.">
        <title>101 Dothideomycetes genomes: a test case for predicting lifestyles and emergence of pathogens.</title>
        <authorList>
            <person name="Haridas S."/>
            <person name="Albert R."/>
            <person name="Binder M."/>
            <person name="Bloem J."/>
            <person name="Labutti K."/>
            <person name="Salamov A."/>
            <person name="Andreopoulos B."/>
            <person name="Baker S."/>
            <person name="Barry K."/>
            <person name="Bills G."/>
            <person name="Bluhm B."/>
            <person name="Cannon C."/>
            <person name="Castanera R."/>
            <person name="Culley D."/>
            <person name="Daum C."/>
            <person name="Ezra D."/>
            <person name="Gonzalez J."/>
            <person name="Henrissat B."/>
            <person name="Kuo A."/>
            <person name="Liang C."/>
            <person name="Lipzen A."/>
            <person name="Lutzoni F."/>
            <person name="Magnuson J."/>
            <person name="Mondo S."/>
            <person name="Nolan M."/>
            <person name="Ohm R."/>
            <person name="Pangilinan J."/>
            <person name="Park H.-J."/>
            <person name="Ramirez L."/>
            <person name="Alfaro M."/>
            <person name="Sun H."/>
            <person name="Tritt A."/>
            <person name="Yoshinaga Y."/>
            <person name="Zwiers L.-H."/>
            <person name="Turgeon B."/>
            <person name="Goodwin S."/>
            <person name="Spatafora J."/>
            <person name="Crous P."/>
            <person name="Grigoriev I."/>
        </authorList>
    </citation>
    <scope>NUCLEOTIDE SEQUENCE</scope>
    <source>
        <strain evidence="8">CBS 121739</strain>
    </source>
</reference>
<evidence type="ECO:0000256" key="3">
    <source>
        <dbReference type="ARBA" id="ARBA00022670"/>
    </source>
</evidence>
<dbReference type="Pfam" id="PF00450">
    <property type="entry name" value="Peptidase_S10"/>
    <property type="match status" value="1"/>
</dbReference>
<proteinExistence type="inferred from homology"/>
<evidence type="ECO:0000256" key="5">
    <source>
        <dbReference type="ARBA" id="ARBA00023180"/>
    </source>
</evidence>
<dbReference type="OrthoDB" id="443318at2759"/>
<dbReference type="PROSITE" id="PS00560">
    <property type="entry name" value="CARBOXYPEPT_SER_HIS"/>
    <property type="match status" value="1"/>
</dbReference>
<dbReference type="GO" id="GO:0006508">
    <property type="term" value="P:proteolysis"/>
    <property type="evidence" value="ECO:0007669"/>
    <property type="project" value="UniProtKB-KW"/>
</dbReference>
<dbReference type="EC" id="3.4.16.-" evidence="6"/>
<evidence type="ECO:0000313" key="8">
    <source>
        <dbReference type="EMBL" id="KAF2753024.1"/>
    </source>
</evidence>
<feature type="region of interest" description="Disordered" evidence="7">
    <location>
        <begin position="21"/>
        <end position="41"/>
    </location>
</feature>